<dbReference type="EMBL" id="DPBP01000031">
    <property type="protein sequence ID" value="HCE17736.1"/>
    <property type="molecule type" value="Genomic_DNA"/>
</dbReference>
<dbReference type="GO" id="GO:0008477">
    <property type="term" value="F:purine nucleosidase activity"/>
    <property type="evidence" value="ECO:0007669"/>
    <property type="project" value="TreeGrafter"/>
</dbReference>
<dbReference type="GO" id="GO:0005829">
    <property type="term" value="C:cytosol"/>
    <property type="evidence" value="ECO:0007669"/>
    <property type="project" value="TreeGrafter"/>
</dbReference>
<dbReference type="SUPFAM" id="SSF53590">
    <property type="entry name" value="Nucleoside hydrolase"/>
    <property type="match status" value="1"/>
</dbReference>
<dbReference type="InterPro" id="IPR036452">
    <property type="entry name" value="Ribo_hydro-like"/>
</dbReference>
<name>A0A3D1JJD8_9CHLR</name>
<dbReference type="PANTHER" id="PTHR12304">
    <property type="entry name" value="INOSINE-URIDINE PREFERRING NUCLEOSIDE HYDROLASE"/>
    <property type="match status" value="1"/>
</dbReference>
<sequence>MQFPRLSEAMRLARLEPPAGRVTMVLDTDTYNEVDDQFAVTYALLSPEKLTVEAIYAAPFFNDRSTGPADGMEKSYQEILRLLDLLGKPADGRVFRGSTTYLPDWDHPVESPAALDLIERAMRRSPGDEPLFVVAIGAITNVASAILLEPRIIERVVVVWLGGHAFFWPDTREFNLMQDVPAARVIFDSGVPLVQLPCMGVVSHLHTTVAELERYVQGRSRIGDYLTDIVRSYQGNPFAWSKVIWDISSIAYLIDAGWTPSALVHSPIVTDDLTWSFDSRRHFIRSAYSIDRDAIFRDLFTRLAQAGAK</sequence>
<proteinExistence type="predicted"/>
<keyword evidence="2" id="KW-0326">Glycosidase</keyword>
<dbReference type="AlphaFoldDB" id="A0A3D1JJD8"/>
<evidence type="ECO:0000313" key="4">
    <source>
        <dbReference type="EMBL" id="HCE17736.1"/>
    </source>
</evidence>
<feature type="domain" description="Inosine/uridine-preferring nucleoside hydrolase" evidence="3">
    <location>
        <begin position="25"/>
        <end position="257"/>
    </location>
</feature>
<protein>
    <submittedName>
        <fullName evidence="4">Nucleoside hydrolase</fullName>
    </submittedName>
</protein>
<dbReference type="GO" id="GO:0006152">
    <property type="term" value="P:purine nucleoside catabolic process"/>
    <property type="evidence" value="ECO:0007669"/>
    <property type="project" value="TreeGrafter"/>
</dbReference>
<evidence type="ECO:0000256" key="1">
    <source>
        <dbReference type="ARBA" id="ARBA00022801"/>
    </source>
</evidence>
<dbReference type="Pfam" id="PF01156">
    <property type="entry name" value="IU_nuc_hydro"/>
    <property type="match status" value="1"/>
</dbReference>
<evidence type="ECO:0000313" key="5">
    <source>
        <dbReference type="Proteomes" id="UP000264141"/>
    </source>
</evidence>
<dbReference type="Proteomes" id="UP000264141">
    <property type="component" value="Unassembled WGS sequence"/>
</dbReference>
<evidence type="ECO:0000256" key="2">
    <source>
        <dbReference type="ARBA" id="ARBA00023295"/>
    </source>
</evidence>
<organism evidence="4 5">
    <name type="scientific">Anaerolinea thermolimosa</name>
    <dbReference type="NCBI Taxonomy" id="229919"/>
    <lineage>
        <taxon>Bacteria</taxon>
        <taxon>Bacillati</taxon>
        <taxon>Chloroflexota</taxon>
        <taxon>Anaerolineae</taxon>
        <taxon>Anaerolineales</taxon>
        <taxon>Anaerolineaceae</taxon>
        <taxon>Anaerolinea</taxon>
    </lineage>
</organism>
<dbReference type="PANTHER" id="PTHR12304:SF4">
    <property type="entry name" value="URIDINE NUCLEOSIDASE"/>
    <property type="match status" value="1"/>
</dbReference>
<reference evidence="4 5" key="1">
    <citation type="journal article" date="2018" name="Nat. Biotechnol.">
        <title>A standardized bacterial taxonomy based on genome phylogeny substantially revises the tree of life.</title>
        <authorList>
            <person name="Parks D.H."/>
            <person name="Chuvochina M."/>
            <person name="Waite D.W."/>
            <person name="Rinke C."/>
            <person name="Skarshewski A."/>
            <person name="Chaumeil P.A."/>
            <person name="Hugenholtz P."/>
        </authorList>
    </citation>
    <scope>NUCLEOTIDE SEQUENCE [LARGE SCALE GENOMIC DNA]</scope>
    <source>
        <strain evidence="4">UBA8781</strain>
    </source>
</reference>
<dbReference type="InterPro" id="IPR023186">
    <property type="entry name" value="IUNH"/>
</dbReference>
<dbReference type="STRING" id="229919.GCA_001050195_03299"/>
<keyword evidence="1 4" id="KW-0378">Hydrolase</keyword>
<dbReference type="Gene3D" id="3.90.245.10">
    <property type="entry name" value="Ribonucleoside hydrolase-like"/>
    <property type="match status" value="1"/>
</dbReference>
<evidence type="ECO:0000259" key="3">
    <source>
        <dbReference type="Pfam" id="PF01156"/>
    </source>
</evidence>
<gene>
    <name evidence="4" type="ORF">DEQ80_07745</name>
</gene>
<dbReference type="InterPro" id="IPR001910">
    <property type="entry name" value="Inosine/uridine_hydrolase_dom"/>
</dbReference>
<accession>A0A3D1JJD8</accession>
<comment type="caution">
    <text evidence="4">The sequence shown here is derived from an EMBL/GenBank/DDBJ whole genome shotgun (WGS) entry which is preliminary data.</text>
</comment>